<sequence>MRMRTALAAVTLGGSCLLGAGCADAGAERPFTPGGAASSGALTGTSAVAQTPGPGGAPGVLSTPWAETVEVTPGMTVSIEWPAGLDAEQQAMVKAFTDGYVGSWKAVVTQGEDHTYLAGVEDQASRDAYTWVRGFVDRRESATGAAKLYAVRVASVTGRGAEIDACVDESGVRVTDAVGGRPLARQPAWTRPPAAVYLQVAAVRKSDDGDWRIKTYMHASYPHQRAKECRR</sequence>
<dbReference type="EMBL" id="JBHSFP010000006">
    <property type="protein sequence ID" value="MFC4531464.1"/>
    <property type="molecule type" value="Genomic_DNA"/>
</dbReference>
<dbReference type="Proteomes" id="UP001596004">
    <property type="component" value="Unassembled WGS sequence"/>
</dbReference>
<proteinExistence type="predicted"/>
<evidence type="ECO:0000313" key="3">
    <source>
        <dbReference type="Proteomes" id="UP001596004"/>
    </source>
</evidence>
<comment type="caution">
    <text evidence="2">The sequence shown here is derived from an EMBL/GenBank/DDBJ whole genome shotgun (WGS) entry which is preliminary data.</text>
</comment>
<reference evidence="3" key="1">
    <citation type="journal article" date="2019" name="Int. J. Syst. Evol. Microbiol.">
        <title>The Global Catalogue of Microorganisms (GCM) 10K type strain sequencing project: providing services to taxonomists for standard genome sequencing and annotation.</title>
        <authorList>
            <consortium name="The Broad Institute Genomics Platform"/>
            <consortium name="The Broad Institute Genome Sequencing Center for Infectious Disease"/>
            <person name="Wu L."/>
            <person name="Ma J."/>
        </authorList>
    </citation>
    <scope>NUCLEOTIDE SEQUENCE [LARGE SCALE GENOMIC DNA]</scope>
    <source>
        <strain evidence="3">CGMCC 4.7132</strain>
    </source>
</reference>
<name>A0ABV9CEI2_9ACTN</name>
<dbReference type="PROSITE" id="PS51257">
    <property type="entry name" value="PROKAR_LIPOPROTEIN"/>
    <property type="match status" value="1"/>
</dbReference>
<protein>
    <recommendedName>
        <fullName evidence="4">Lipoprotein</fullName>
    </recommendedName>
</protein>
<keyword evidence="1" id="KW-0732">Signal</keyword>
<evidence type="ECO:0000313" key="2">
    <source>
        <dbReference type="EMBL" id="MFC4531464.1"/>
    </source>
</evidence>
<accession>A0ABV9CEI2</accession>
<organism evidence="2 3">
    <name type="scientific">Sphaerisporangium dianthi</name>
    <dbReference type="NCBI Taxonomy" id="1436120"/>
    <lineage>
        <taxon>Bacteria</taxon>
        <taxon>Bacillati</taxon>
        <taxon>Actinomycetota</taxon>
        <taxon>Actinomycetes</taxon>
        <taxon>Streptosporangiales</taxon>
        <taxon>Streptosporangiaceae</taxon>
        <taxon>Sphaerisporangium</taxon>
    </lineage>
</organism>
<feature type="signal peptide" evidence="1">
    <location>
        <begin position="1"/>
        <end position="25"/>
    </location>
</feature>
<keyword evidence="3" id="KW-1185">Reference proteome</keyword>
<evidence type="ECO:0000256" key="1">
    <source>
        <dbReference type="SAM" id="SignalP"/>
    </source>
</evidence>
<evidence type="ECO:0008006" key="4">
    <source>
        <dbReference type="Google" id="ProtNLM"/>
    </source>
</evidence>
<gene>
    <name evidence="2" type="ORF">ACFO60_11875</name>
</gene>
<dbReference type="RefSeq" id="WP_380840077.1">
    <property type="nucleotide sequence ID" value="NZ_JBHSFP010000006.1"/>
</dbReference>
<feature type="chain" id="PRO_5045613525" description="Lipoprotein" evidence="1">
    <location>
        <begin position="26"/>
        <end position="231"/>
    </location>
</feature>